<dbReference type="Pfam" id="PF09995">
    <property type="entry name" value="MPAB_Lcp_cat"/>
    <property type="match status" value="1"/>
</dbReference>
<dbReference type="OrthoDB" id="3456672at2"/>
<protein>
    <submittedName>
        <fullName evidence="2">Uncharacterized conserved protein, DUF2236 family</fullName>
    </submittedName>
</protein>
<proteinExistence type="predicted"/>
<dbReference type="Proteomes" id="UP000199515">
    <property type="component" value="Unassembled WGS sequence"/>
</dbReference>
<dbReference type="STRING" id="589385.SAMN05421504_107198"/>
<dbReference type="AlphaFoldDB" id="A0A1H3N9W8"/>
<reference evidence="2 3" key="1">
    <citation type="submission" date="2016-10" db="EMBL/GenBank/DDBJ databases">
        <authorList>
            <person name="de Groot N.N."/>
        </authorList>
    </citation>
    <scope>NUCLEOTIDE SEQUENCE [LARGE SCALE GENOMIC DNA]</scope>
    <source>
        <strain evidence="2 3">CPCC 202699</strain>
    </source>
</reference>
<feature type="domain" description="ER-bound oxygenase mpaB/mpaB'/Rubber oxygenase catalytic" evidence="1">
    <location>
        <begin position="15"/>
        <end position="251"/>
    </location>
</feature>
<sequence>MDVTCRPLGPGSVAWRLGGERRALLAGGYGLLLQVGHPVVGAGVLEHSNFQAEPWERLDRTMTSLLTTIYGGQAALDEAARLRELHKSIKGVDNRGRRYHALSQEAYWWVHATLFQGFVELERHFGVPLGDADVRTLYREWRQLGEVLGIKADRMPETVEGFREYFDDVVENRLEDNQSVRDVLHAISMTDVGPPHRLVPSPVWNLVRPLGGTVQRTCTIGLLPVTLRERWGLSWTVTDQKRFDRLASAVRVVGPRVPARIGEYRIAYDAKRRARLTG</sequence>
<dbReference type="RefSeq" id="WP_091294594.1">
    <property type="nucleotide sequence ID" value="NZ_FNON01000007.1"/>
</dbReference>
<dbReference type="PANTHER" id="PTHR36151:SF3">
    <property type="entry name" value="ER-BOUND OXYGENASE MPAB_MPAB'_RUBBER OXYGENASE CATALYTIC DOMAIN-CONTAINING PROTEIN"/>
    <property type="match status" value="1"/>
</dbReference>
<gene>
    <name evidence="2" type="ORF">SAMN05421504_107198</name>
</gene>
<dbReference type="InterPro" id="IPR018713">
    <property type="entry name" value="MPAB/Lcp_cat_dom"/>
</dbReference>
<keyword evidence="3" id="KW-1185">Reference proteome</keyword>
<dbReference type="PANTHER" id="PTHR36151">
    <property type="entry name" value="BLR2777 PROTEIN"/>
    <property type="match status" value="1"/>
</dbReference>
<dbReference type="EMBL" id="FNON01000007">
    <property type="protein sequence ID" value="SDY85682.1"/>
    <property type="molecule type" value="Genomic_DNA"/>
</dbReference>
<organism evidence="2 3">
    <name type="scientific">Amycolatopsis xylanica</name>
    <dbReference type="NCBI Taxonomy" id="589385"/>
    <lineage>
        <taxon>Bacteria</taxon>
        <taxon>Bacillati</taxon>
        <taxon>Actinomycetota</taxon>
        <taxon>Actinomycetes</taxon>
        <taxon>Pseudonocardiales</taxon>
        <taxon>Pseudonocardiaceae</taxon>
        <taxon>Amycolatopsis</taxon>
    </lineage>
</organism>
<evidence type="ECO:0000259" key="1">
    <source>
        <dbReference type="Pfam" id="PF09995"/>
    </source>
</evidence>
<accession>A0A1H3N9W8</accession>
<evidence type="ECO:0000313" key="2">
    <source>
        <dbReference type="EMBL" id="SDY85682.1"/>
    </source>
</evidence>
<dbReference type="GO" id="GO:0016491">
    <property type="term" value="F:oxidoreductase activity"/>
    <property type="evidence" value="ECO:0007669"/>
    <property type="project" value="InterPro"/>
</dbReference>
<name>A0A1H3N9W8_9PSEU</name>
<evidence type="ECO:0000313" key="3">
    <source>
        <dbReference type="Proteomes" id="UP000199515"/>
    </source>
</evidence>